<feature type="domain" description="FecR protein" evidence="2">
    <location>
        <begin position="118"/>
        <end position="207"/>
    </location>
</feature>
<dbReference type="RefSeq" id="WP_106145175.1">
    <property type="nucleotide sequence ID" value="NZ_PVYX01000002.1"/>
</dbReference>
<dbReference type="Pfam" id="PF16344">
    <property type="entry name" value="FecR_C"/>
    <property type="match status" value="1"/>
</dbReference>
<dbReference type="EMBL" id="PVYX01000002">
    <property type="protein sequence ID" value="PRX53840.1"/>
    <property type="molecule type" value="Genomic_DNA"/>
</dbReference>
<comment type="caution">
    <text evidence="4">The sequence shown here is derived from an EMBL/GenBank/DDBJ whole genome shotgun (WGS) entry which is preliminary data.</text>
</comment>
<reference evidence="4 5" key="1">
    <citation type="submission" date="2018-03" db="EMBL/GenBank/DDBJ databases">
        <title>Genomic Encyclopedia of Archaeal and Bacterial Type Strains, Phase II (KMG-II): from individual species to whole genera.</title>
        <authorList>
            <person name="Goeker M."/>
        </authorList>
    </citation>
    <scope>NUCLEOTIDE SEQUENCE [LARGE SCALE GENOMIC DNA]</scope>
    <source>
        <strain evidence="4 5">DSM 25027</strain>
    </source>
</reference>
<dbReference type="PANTHER" id="PTHR30273">
    <property type="entry name" value="PERIPLASMIC SIGNAL SENSOR AND SIGMA FACTOR ACTIVATOR FECR-RELATED"/>
    <property type="match status" value="1"/>
</dbReference>
<dbReference type="OrthoDB" id="1097132at2"/>
<evidence type="ECO:0000313" key="5">
    <source>
        <dbReference type="Proteomes" id="UP000237640"/>
    </source>
</evidence>
<dbReference type="PANTHER" id="PTHR30273:SF2">
    <property type="entry name" value="PROTEIN FECR"/>
    <property type="match status" value="1"/>
</dbReference>
<accession>A0A2T0M8N4</accession>
<dbReference type="InterPro" id="IPR012373">
    <property type="entry name" value="Ferrdict_sens_TM"/>
</dbReference>
<dbReference type="Proteomes" id="UP000237640">
    <property type="component" value="Unassembled WGS sequence"/>
</dbReference>
<name>A0A2T0M8N4_9FLAO</name>
<keyword evidence="1" id="KW-0472">Membrane</keyword>
<dbReference type="GO" id="GO:0016989">
    <property type="term" value="F:sigma factor antagonist activity"/>
    <property type="evidence" value="ECO:0007669"/>
    <property type="project" value="TreeGrafter"/>
</dbReference>
<proteinExistence type="predicted"/>
<evidence type="ECO:0000259" key="2">
    <source>
        <dbReference type="Pfam" id="PF04773"/>
    </source>
</evidence>
<feature type="domain" description="Protein FecR C-terminal" evidence="3">
    <location>
        <begin position="246"/>
        <end position="312"/>
    </location>
</feature>
<sequence length="317" mass="35632">MSKQDRKPTDEEWIDFFQGKSSEEAYIRLKSLMEQGEADEVMERLFETQFSADQESAVKVDSAESFAKLQEKMEPKHERNAKRLPYKWIAFAASLALLLALGIIFQLKEDASVMQFSSGGMEIRKVTLPDGSEVTLNANSNISYTEEEGKRAVLLSGEAFFDVARNEKVPFVITVRHTEVTVLGTSFNVKAINSEETVVSVRSGKVQVDNGNHQMVLVQNEQAISSALALHKSEANEHNTSWMQKRLVYDSVPLELIFMDIESWYGINIISDTTIDTIPYTASVNLDKGLDVFLQNLSISENINFTISRDNVSLSKK</sequence>
<dbReference type="PIRSF" id="PIRSF018266">
    <property type="entry name" value="FecR"/>
    <property type="match status" value="1"/>
</dbReference>
<keyword evidence="1" id="KW-1133">Transmembrane helix</keyword>
<dbReference type="Pfam" id="PF04773">
    <property type="entry name" value="FecR"/>
    <property type="match status" value="1"/>
</dbReference>
<feature type="transmembrane region" description="Helical" evidence="1">
    <location>
        <begin position="88"/>
        <end position="107"/>
    </location>
</feature>
<keyword evidence="1" id="KW-0812">Transmembrane</keyword>
<dbReference type="InterPro" id="IPR006860">
    <property type="entry name" value="FecR"/>
</dbReference>
<protein>
    <submittedName>
        <fullName evidence="4">Ferric-dicitrate binding protein FerR (Iron transport regulator)</fullName>
    </submittedName>
</protein>
<evidence type="ECO:0000259" key="3">
    <source>
        <dbReference type="Pfam" id="PF16344"/>
    </source>
</evidence>
<evidence type="ECO:0000313" key="4">
    <source>
        <dbReference type="EMBL" id="PRX53840.1"/>
    </source>
</evidence>
<evidence type="ECO:0000256" key="1">
    <source>
        <dbReference type="SAM" id="Phobius"/>
    </source>
</evidence>
<dbReference type="AlphaFoldDB" id="A0A2T0M8N4"/>
<dbReference type="InterPro" id="IPR032508">
    <property type="entry name" value="FecR_C"/>
</dbReference>
<organism evidence="4 5">
    <name type="scientific">Flagellimonas meridianipacifica</name>
    <dbReference type="NCBI Taxonomy" id="1080225"/>
    <lineage>
        <taxon>Bacteria</taxon>
        <taxon>Pseudomonadati</taxon>
        <taxon>Bacteroidota</taxon>
        <taxon>Flavobacteriia</taxon>
        <taxon>Flavobacteriales</taxon>
        <taxon>Flavobacteriaceae</taxon>
        <taxon>Flagellimonas</taxon>
    </lineage>
</organism>
<keyword evidence="5" id="KW-1185">Reference proteome</keyword>
<dbReference type="Gene3D" id="2.60.120.1440">
    <property type="match status" value="1"/>
</dbReference>
<dbReference type="Gene3D" id="3.55.50.30">
    <property type="match status" value="1"/>
</dbReference>
<gene>
    <name evidence="4" type="ORF">CLV81_2228</name>
</gene>